<gene>
    <name evidence="1" type="primary">Dsec\GM18747</name>
    <name evidence="1" type="ORF">Dsec_GM18747</name>
</gene>
<dbReference type="AlphaFoldDB" id="B4IPG8"/>
<dbReference type="GO" id="GO:0008811">
    <property type="term" value="F:chloramphenicol O-acetyltransferase activity"/>
    <property type="evidence" value="ECO:0007669"/>
    <property type="project" value="InterPro"/>
</dbReference>
<sequence length="73" mass="8278">PSPRFVSPVLSFNVASIDNFFAPVFSMRNCYAQSDKVLIPLAIQVHHADRDRFDLGRMLHDLPQQYVFEQGGA</sequence>
<dbReference type="InterPro" id="IPR023213">
    <property type="entry name" value="CAT-like_dom_sf"/>
</dbReference>
<dbReference type="Proteomes" id="UP000001292">
    <property type="component" value="Unassembled WGS sequence"/>
</dbReference>
<dbReference type="HOGENOM" id="CLU_187092_0_0_1"/>
<dbReference type="InterPro" id="IPR001707">
    <property type="entry name" value="Cmp_AcTrfase"/>
</dbReference>
<dbReference type="SMR" id="B4IPG8"/>
<dbReference type="Pfam" id="PF00302">
    <property type="entry name" value="CAT"/>
    <property type="match status" value="1"/>
</dbReference>
<evidence type="ECO:0000313" key="2">
    <source>
        <dbReference type="Proteomes" id="UP000001292"/>
    </source>
</evidence>
<protein>
    <submittedName>
        <fullName evidence="1">GM18747</fullName>
    </submittedName>
</protein>
<feature type="non-terminal residue" evidence="1">
    <location>
        <position position="1"/>
    </location>
</feature>
<dbReference type="Gene3D" id="3.30.559.10">
    <property type="entry name" value="Chloramphenicol acetyltransferase-like domain"/>
    <property type="match status" value="1"/>
</dbReference>
<dbReference type="OMA" id="HADRDRF"/>
<evidence type="ECO:0000313" key="1">
    <source>
        <dbReference type="EMBL" id="EDW53858.1"/>
    </source>
</evidence>
<name>B4IPG8_DROSE</name>
<dbReference type="EMBL" id="CH680759">
    <property type="protein sequence ID" value="EDW53858.1"/>
    <property type="molecule type" value="Genomic_DNA"/>
</dbReference>
<proteinExistence type="predicted"/>
<reference evidence="1 2" key="1">
    <citation type="journal article" date="2007" name="Nature">
        <title>Evolution of genes and genomes on the Drosophila phylogeny.</title>
        <authorList>
            <consortium name="Drosophila 12 Genomes Consortium"/>
            <person name="Clark A.G."/>
            <person name="Eisen M.B."/>
            <person name="Smith D.R."/>
            <person name="Bergman C.M."/>
            <person name="Oliver B."/>
            <person name="Markow T.A."/>
            <person name="Kaufman T.C."/>
            <person name="Kellis M."/>
            <person name="Gelbart W."/>
            <person name="Iyer V.N."/>
            <person name="Pollard D.A."/>
            <person name="Sackton T.B."/>
            <person name="Larracuente A.M."/>
            <person name="Singh N.D."/>
            <person name="Abad J.P."/>
            <person name="Abt D.N."/>
            <person name="Adryan B."/>
            <person name="Aguade M."/>
            <person name="Akashi H."/>
            <person name="Anderson W.W."/>
            <person name="Aquadro C.F."/>
            <person name="Ardell D.H."/>
            <person name="Arguello R."/>
            <person name="Artieri C.G."/>
            <person name="Barbash D.A."/>
            <person name="Barker D."/>
            <person name="Barsanti P."/>
            <person name="Batterham P."/>
            <person name="Batzoglou S."/>
            <person name="Begun D."/>
            <person name="Bhutkar A."/>
            <person name="Blanco E."/>
            <person name="Bosak S.A."/>
            <person name="Bradley R.K."/>
            <person name="Brand A.D."/>
            <person name="Brent M.R."/>
            <person name="Brooks A.N."/>
            <person name="Brown R.H."/>
            <person name="Butlin R.K."/>
            <person name="Caggese C."/>
            <person name="Calvi B.R."/>
            <person name="Bernardo de Carvalho A."/>
            <person name="Caspi A."/>
            <person name="Castrezana S."/>
            <person name="Celniker S.E."/>
            <person name="Chang J.L."/>
            <person name="Chapple C."/>
            <person name="Chatterji S."/>
            <person name="Chinwalla A."/>
            <person name="Civetta A."/>
            <person name="Clifton S.W."/>
            <person name="Comeron J.M."/>
            <person name="Costello J.C."/>
            <person name="Coyne J.A."/>
            <person name="Daub J."/>
            <person name="David R.G."/>
            <person name="Delcher A.L."/>
            <person name="Delehaunty K."/>
            <person name="Do C.B."/>
            <person name="Ebling H."/>
            <person name="Edwards K."/>
            <person name="Eickbush T."/>
            <person name="Evans J.D."/>
            <person name="Filipski A."/>
            <person name="Findeiss S."/>
            <person name="Freyhult E."/>
            <person name="Fulton L."/>
            <person name="Fulton R."/>
            <person name="Garcia A.C."/>
            <person name="Gardiner A."/>
            <person name="Garfield D.A."/>
            <person name="Garvin B.E."/>
            <person name="Gibson G."/>
            <person name="Gilbert D."/>
            <person name="Gnerre S."/>
            <person name="Godfrey J."/>
            <person name="Good R."/>
            <person name="Gotea V."/>
            <person name="Gravely B."/>
            <person name="Greenberg A.J."/>
            <person name="Griffiths-Jones S."/>
            <person name="Gross S."/>
            <person name="Guigo R."/>
            <person name="Gustafson E.A."/>
            <person name="Haerty W."/>
            <person name="Hahn M.W."/>
            <person name="Halligan D.L."/>
            <person name="Halpern A.L."/>
            <person name="Halter G.M."/>
            <person name="Han M.V."/>
            <person name="Heger A."/>
            <person name="Hillier L."/>
            <person name="Hinrichs A.S."/>
            <person name="Holmes I."/>
            <person name="Hoskins R.A."/>
            <person name="Hubisz M.J."/>
            <person name="Hultmark D."/>
            <person name="Huntley M.A."/>
            <person name="Jaffe D.B."/>
            <person name="Jagadeeshan S."/>
            <person name="Jeck W.R."/>
            <person name="Johnson J."/>
            <person name="Jones C.D."/>
            <person name="Jordan W.C."/>
            <person name="Karpen G.H."/>
            <person name="Kataoka E."/>
            <person name="Keightley P.D."/>
            <person name="Kheradpour P."/>
            <person name="Kirkness E.F."/>
            <person name="Koerich L.B."/>
            <person name="Kristiansen K."/>
            <person name="Kudrna D."/>
            <person name="Kulathinal R.J."/>
            <person name="Kumar S."/>
            <person name="Kwok R."/>
            <person name="Lander E."/>
            <person name="Langley C.H."/>
            <person name="Lapoint R."/>
            <person name="Lazzaro B.P."/>
            <person name="Lee S.J."/>
            <person name="Levesque L."/>
            <person name="Li R."/>
            <person name="Lin C.F."/>
            <person name="Lin M.F."/>
            <person name="Lindblad-Toh K."/>
            <person name="Llopart A."/>
            <person name="Long M."/>
            <person name="Low L."/>
            <person name="Lozovsky E."/>
            <person name="Lu J."/>
            <person name="Luo M."/>
            <person name="Machado C.A."/>
            <person name="Makalowski W."/>
            <person name="Marzo M."/>
            <person name="Matsuda M."/>
            <person name="Matzkin L."/>
            <person name="McAllister B."/>
            <person name="McBride C.S."/>
            <person name="McKernan B."/>
            <person name="McKernan K."/>
            <person name="Mendez-Lago M."/>
            <person name="Minx P."/>
            <person name="Mollenhauer M.U."/>
            <person name="Montooth K."/>
            <person name="Mount S.M."/>
            <person name="Mu X."/>
            <person name="Myers E."/>
            <person name="Negre B."/>
            <person name="Newfeld S."/>
            <person name="Nielsen R."/>
            <person name="Noor M.A."/>
            <person name="O'Grady P."/>
            <person name="Pachter L."/>
            <person name="Papaceit M."/>
            <person name="Parisi M.J."/>
            <person name="Parisi M."/>
            <person name="Parts L."/>
            <person name="Pedersen J.S."/>
            <person name="Pesole G."/>
            <person name="Phillippy A.M."/>
            <person name="Ponting C.P."/>
            <person name="Pop M."/>
            <person name="Porcelli D."/>
            <person name="Powell J.R."/>
            <person name="Prohaska S."/>
            <person name="Pruitt K."/>
            <person name="Puig M."/>
            <person name="Quesneville H."/>
            <person name="Ram K.R."/>
            <person name="Rand D."/>
            <person name="Rasmussen M.D."/>
            <person name="Reed L.K."/>
            <person name="Reenan R."/>
            <person name="Reily A."/>
            <person name="Remington K.A."/>
            <person name="Rieger T.T."/>
            <person name="Ritchie M.G."/>
            <person name="Robin C."/>
            <person name="Rogers Y.H."/>
            <person name="Rohde C."/>
            <person name="Rozas J."/>
            <person name="Rubenfield M.J."/>
            <person name="Ruiz A."/>
            <person name="Russo S."/>
            <person name="Salzberg S.L."/>
            <person name="Sanchez-Gracia A."/>
            <person name="Saranga D.J."/>
            <person name="Sato H."/>
            <person name="Schaeffer S.W."/>
            <person name="Schatz M.C."/>
            <person name="Schlenke T."/>
            <person name="Schwartz R."/>
            <person name="Segarra C."/>
            <person name="Singh R.S."/>
            <person name="Sirot L."/>
            <person name="Sirota M."/>
            <person name="Sisneros N.B."/>
            <person name="Smith C.D."/>
            <person name="Smith T.F."/>
            <person name="Spieth J."/>
            <person name="Stage D.E."/>
            <person name="Stark A."/>
            <person name="Stephan W."/>
            <person name="Strausberg R.L."/>
            <person name="Strempel S."/>
            <person name="Sturgill D."/>
            <person name="Sutton G."/>
            <person name="Sutton G.G."/>
            <person name="Tao W."/>
            <person name="Teichmann S."/>
            <person name="Tobari Y.N."/>
            <person name="Tomimura Y."/>
            <person name="Tsolas J.M."/>
            <person name="Valente V.L."/>
            <person name="Venter E."/>
            <person name="Venter J.C."/>
            <person name="Vicario S."/>
            <person name="Vieira F.G."/>
            <person name="Vilella A.J."/>
            <person name="Villasante A."/>
            <person name="Walenz B."/>
            <person name="Wang J."/>
            <person name="Wasserman M."/>
            <person name="Watts T."/>
            <person name="Wilson D."/>
            <person name="Wilson R.K."/>
            <person name="Wing R.A."/>
            <person name="Wolfner M.F."/>
            <person name="Wong A."/>
            <person name="Wong G.K."/>
            <person name="Wu C.I."/>
            <person name="Wu G."/>
            <person name="Yamamoto D."/>
            <person name="Yang H.P."/>
            <person name="Yang S.P."/>
            <person name="Yorke J.A."/>
            <person name="Yoshida K."/>
            <person name="Zdobnov E."/>
            <person name="Zhang P."/>
            <person name="Zhang Y."/>
            <person name="Zimin A.V."/>
            <person name="Baldwin J."/>
            <person name="Abdouelleil A."/>
            <person name="Abdulkadir J."/>
            <person name="Abebe A."/>
            <person name="Abera B."/>
            <person name="Abreu J."/>
            <person name="Acer S.C."/>
            <person name="Aftuck L."/>
            <person name="Alexander A."/>
            <person name="An P."/>
            <person name="Anderson E."/>
            <person name="Anderson S."/>
            <person name="Arachi H."/>
            <person name="Azer M."/>
            <person name="Bachantsang P."/>
            <person name="Barry A."/>
            <person name="Bayul T."/>
            <person name="Berlin A."/>
            <person name="Bessette D."/>
            <person name="Bloom T."/>
            <person name="Blye J."/>
            <person name="Boguslavskiy L."/>
            <person name="Bonnet C."/>
            <person name="Boukhgalter B."/>
            <person name="Bourzgui I."/>
            <person name="Brown A."/>
            <person name="Cahill P."/>
            <person name="Channer S."/>
            <person name="Cheshatsang Y."/>
            <person name="Chuda L."/>
            <person name="Citroen M."/>
            <person name="Collymore A."/>
            <person name="Cooke P."/>
            <person name="Costello M."/>
            <person name="D'Aco K."/>
            <person name="Daza R."/>
            <person name="De Haan G."/>
            <person name="DeGray S."/>
            <person name="DeMaso C."/>
            <person name="Dhargay N."/>
            <person name="Dooley K."/>
            <person name="Dooley E."/>
            <person name="Doricent M."/>
            <person name="Dorje P."/>
            <person name="Dorjee K."/>
            <person name="Dupes A."/>
            <person name="Elong R."/>
            <person name="Falk J."/>
            <person name="Farina A."/>
            <person name="Faro S."/>
            <person name="Ferguson D."/>
            <person name="Fisher S."/>
            <person name="Foley C.D."/>
            <person name="Franke A."/>
            <person name="Friedrich D."/>
            <person name="Gadbois L."/>
            <person name="Gearin G."/>
            <person name="Gearin C.R."/>
            <person name="Giannoukos G."/>
            <person name="Goode T."/>
            <person name="Graham J."/>
            <person name="Grandbois E."/>
            <person name="Grewal S."/>
            <person name="Gyaltsen K."/>
            <person name="Hafez N."/>
            <person name="Hagos B."/>
            <person name="Hall J."/>
            <person name="Henson C."/>
            <person name="Hollinger A."/>
            <person name="Honan T."/>
            <person name="Huard M.D."/>
            <person name="Hughes L."/>
            <person name="Hurhula B."/>
            <person name="Husby M.E."/>
            <person name="Kamat A."/>
            <person name="Kanga B."/>
            <person name="Kashin S."/>
            <person name="Khazanovich D."/>
            <person name="Kisner P."/>
            <person name="Lance K."/>
            <person name="Lara M."/>
            <person name="Lee W."/>
            <person name="Lennon N."/>
            <person name="Letendre F."/>
            <person name="LeVine R."/>
            <person name="Lipovsky A."/>
            <person name="Liu X."/>
            <person name="Liu J."/>
            <person name="Liu S."/>
            <person name="Lokyitsang T."/>
            <person name="Lokyitsang Y."/>
            <person name="Lubonja R."/>
            <person name="Lui A."/>
            <person name="MacDonald P."/>
            <person name="Magnisalis V."/>
            <person name="Maru K."/>
            <person name="Matthews C."/>
            <person name="McCusker W."/>
            <person name="McDonough S."/>
            <person name="Mehta T."/>
            <person name="Meldrim J."/>
            <person name="Meneus L."/>
            <person name="Mihai O."/>
            <person name="Mihalev A."/>
            <person name="Mihova T."/>
            <person name="Mittelman R."/>
            <person name="Mlenga V."/>
            <person name="Montmayeur A."/>
            <person name="Mulrain L."/>
            <person name="Navidi A."/>
            <person name="Naylor J."/>
            <person name="Negash T."/>
            <person name="Nguyen T."/>
            <person name="Nguyen N."/>
            <person name="Nicol R."/>
            <person name="Norbu C."/>
            <person name="Norbu N."/>
            <person name="Novod N."/>
            <person name="O'Neill B."/>
            <person name="Osman S."/>
            <person name="Markiewicz E."/>
            <person name="Oyono O.L."/>
            <person name="Patti C."/>
            <person name="Phunkhang P."/>
            <person name="Pierre F."/>
            <person name="Priest M."/>
            <person name="Raghuraman S."/>
            <person name="Rege F."/>
            <person name="Reyes R."/>
            <person name="Rise C."/>
            <person name="Rogov P."/>
            <person name="Ross K."/>
            <person name="Ryan E."/>
            <person name="Settipalli S."/>
            <person name="Shea T."/>
            <person name="Sherpa N."/>
            <person name="Shi L."/>
            <person name="Shih D."/>
            <person name="Sparrow T."/>
            <person name="Spaulding J."/>
            <person name="Stalker J."/>
            <person name="Stange-Thomann N."/>
            <person name="Stavropoulos S."/>
            <person name="Stone C."/>
            <person name="Strader C."/>
            <person name="Tesfaye S."/>
            <person name="Thomson T."/>
            <person name="Thoulutsang Y."/>
            <person name="Thoulutsang D."/>
            <person name="Topham K."/>
            <person name="Topping I."/>
            <person name="Tsamla T."/>
            <person name="Vassiliev H."/>
            <person name="Vo A."/>
            <person name="Wangchuk T."/>
            <person name="Wangdi T."/>
            <person name="Weiand M."/>
            <person name="Wilkinson J."/>
            <person name="Wilson A."/>
            <person name="Yadav S."/>
            <person name="Young G."/>
            <person name="Yu Q."/>
            <person name="Zembek L."/>
            <person name="Zhong D."/>
            <person name="Zimmer A."/>
            <person name="Zwirko Z."/>
            <person name="Jaffe D.B."/>
            <person name="Alvarez P."/>
            <person name="Brockman W."/>
            <person name="Butler J."/>
            <person name="Chin C."/>
            <person name="Gnerre S."/>
            <person name="Grabherr M."/>
            <person name="Kleber M."/>
            <person name="Mauceli E."/>
            <person name="MacCallum I."/>
        </authorList>
    </citation>
    <scope>NUCLEOTIDE SEQUENCE [LARGE SCALE GENOMIC DNA]</scope>
    <source>
        <strain evidence="2">Rob3c / Tucson 14021-0248.25</strain>
    </source>
</reference>
<dbReference type="SUPFAM" id="SSF52777">
    <property type="entry name" value="CoA-dependent acyltransferases"/>
    <property type="match status" value="1"/>
</dbReference>
<accession>B4IPG8</accession>
<keyword evidence="2" id="KW-1185">Reference proteome</keyword>
<organism evidence="2">
    <name type="scientific">Drosophila sechellia</name>
    <name type="common">Fruit fly</name>
    <dbReference type="NCBI Taxonomy" id="7238"/>
    <lineage>
        <taxon>Eukaryota</taxon>
        <taxon>Metazoa</taxon>
        <taxon>Ecdysozoa</taxon>
        <taxon>Arthropoda</taxon>
        <taxon>Hexapoda</taxon>
        <taxon>Insecta</taxon>
        <taxon>Pterygota</taxon>
        <taxon>Neoptera</taxon>
        <taxon>Endopterygota</taxon>
        <taxon>Diptera</taxon>
        <taxon>Brachycera</taxon>
        <taxon>Muscomorpha</taxon>
        <taxon>Ephydroidea</taxon>
        <taxon>Drosophilidae</taxon>
        <taxon>Drosophila</taxon>
        <taxon>Sophophora</taxon>
    </lineage>
</organism>